<feature type="domain" description="GINS subunit" evidence="5">
    <location>
        <begin position="68"/>
        <end position="162"/>
    </location>
</feature>
<accession>A0A0B2UJF2</accession>
<evidence type="ECO:0000256" key="1">
    <source>
        <dbReference type="ARBA" id="ARBA00004123"/>
    </source>
</evidence>
<dbReference type="AlphaFoldDB" id="A0A0B2UJF2"/>
<dbReference type="PANTHER" id="PTHR12772">
    <property type="entry name" value="DNA REPLICATION COMPLEX GINS PROTEIN PSF2"/>
    <property type="match status" value="1"/>
</dbReference>
<dbReference type="SUPFAM" id="SSF158573">
    <property type="entry name" value="GINS helical bundle-like"/>
    <property type="match status" value="1"/>
</dbReference>
<dbReference type="OrthoDB" id="1938138at2759"/>
<dbReference type="GeneID" id="26262015"/>
<dbReference type="Pfam" id="PF05916">
    <property type="entry name" value="Sld5"/>
    <property type="match status" value="1"/>
</dbReference>
<dbReference type="InterPro" id="IPR007257">
    <property type="entry name" value="GINS_Psf2"/>
</dbReference>
<dbReference type="GO" id="GO:0000727">
    <property type="term" value="P:double-strand break repair via break-induced replication"/>
    <property type="evidence" value="ECO:0007669"/>
    <property type="project" value="TreeGrafter"/>
</dbReference>
<dbReference type="SUPFAM" id="SSF160059">
    <property type="entry name" value="PriA/YqbF domain"/>
    <property type="match status" value="1"/>
</dbReference>
<evidence type="ECO:0000259" key="5">
    <source>
        <dbReference type="Pfam" id="PF05916"/>
    </source>
</evidence>
<dbReference type="GO" id="GO:0006260">
    <property type="term" value="P:DNA replication"/>
    <property type="evidence" value="ECO:0007669"/>
    <property type="project" value="UniProtKB-KW"/>
</dbReference>
<dbReference type="Proteomes" id="UP000031056">
    <property type="component" value="Unassembled WGS sequence"/>
</dbReference>
<dbReference type="VEuPathDB" id="MicrosporidiaDB:M896_070460"/>
<dbReference type="InParanoid" id="A0A0B2UJF2"/>
<dbReference type="Gene3D" id="3.40.5.50">
    <property type="match status" value="1"/>
</dbReference>
<evidence type="ECO:0000256" key="4">
    <source>
        <dbReference type="ARBA" id="ARBA00023242"/>
    </source>
</evidence>
<dbReference type="InterPro" id="IPR056784">
    <property type="entry name" value="PSF2_N"/>
</dbReference>
<comment type="subcellular location">
    <subcellularLocation>
        <location evidence="1">Nucleus</location>
    </subcellularLocation>
</comment>
<comment type="caution">
    <text evidence="7">The sequence shown here is derived from an EMBL/GenBank/DDBJ whole genome shotgun (WGS) entry which is preliminary data.</text>
</comment>
<dbReference type="InterPro" id="IPR036224">
    <property type="entry name" value="GINS_bundle-like_dom_sf"/>
</dbReference>
<keyword evidence="4" id="KW-0539">Nucleus</keyword>
<dbReference type="FunCoup" id="A0A0B2UJF2">
    <property type="interactions" value="182"/>
</dbReference>
<dbReference type="EMBL" id="JOKQ01000007">
    <property type="protein sequence ID" value="KHN69478.1"/>
    <property type="molecule type" value="Genomic_DNA"/>
</dbReference>
<name>A0A0B2UJF2_9MICR</name>
<evidence type="ECO:0000313" key="7">
    <source>
        <dbReference type="EMBL" id="KHN69478.1"/>
    </source>
</evidence>
<reference evidence="7 8" key="1">
    <citation type="journal article" date="2014" name="MBio">
        <title>The Ordospora colligata genome; evolution of extreme reduction in microsporidia and host-to-parasite horizontal gene transfer.</title>
        <authorList>
            <person name="Pombert J.-F."/>
            <person name="Haag K.L."/>
            <person name="Beidas S."/>
            <person name="Ebert D."/>
            <person name="Keeling P.J."/>
        </authorList>
    </citation>
    <scope>NUCLEOTIDE SEQUENCE [LARGE SCALE GENOMIC DNA]</scope>
    <source>
        <strain evidence="7 8">OC4</strain>
    </source>
</reference>
<proteinExistence type="inferred from homology"/>
<feature type="domain" description="DNA replication complex GINS protein PSF2 N-terminal" evidence="6">
    <location>
        <begin position="4"/>
        <end position="62"/>
    </location>
</feature>
<evidence type="ECO:0000313" key="8">
    <source>
        <dbReference type="Proteomes" id="UP000031056"/>
    </source>
</evidence>
<keyword evidence="8" id="KW-1185">Reference proteome</keyword>
<organism evidence="7 8">
    <name type="scientific">Ordospora colligata OC4</name>
    <dbReference type="NCBI Taxonomy" id="1354746"/>
    <lineage>
        <taxon>Eukaryota</taxon>
        <taxon>Fungi</taxon>
        <taxon>Fungi incertae sedis</taxon>
        <taxon>Microsporidia</taxon>
        <taxon>Ordosporidae</taxon>
        <taxon>Ordospora</taxon>
    </lineage>
</organism>
<dbReference type="Gene3D" id="1.20.58.1020">
    <property type="match status" value="1"/>
</dbReference>
<protein>
    <submittedName>
        <fullName evidence="7">Uncharacterized protein</fullName>
    </submittedName>
</protein>
<dbReference type="STRING" id="1354746.A0A0B2UJF2"/>
<dbReference type="InterPro" id="IPR021151">
    <property type="entry name" value="GINS_A"/>
</dbReference>
<evidence type="ECO:0000256" key="2">
    <source>
        <dbReference type="ARBA" id="ARBA00010565"/>
    </source>
</evidence>
<dbReference type="GO" id="GO:0000811">
    <property type="term" value="C:GINS complex"/>
    <property type="evidence" value="ECO:0007669"/>
    <property type="project" value="TreeGrafter"/>
</dbReference>
<dbReference type="PANTHER" id="PTHR12772:SF0">
    <property type="entry name" value="DNA REPLICATION COMPLEX GINS PROTEIN PSF2"/>
    <property type="match status" value="1"/>
</dbReference>
<evidence type="ECO:0000259" key="6">
    <source>
        <dbReference type="Pfam" id="PF25005"/>
    </source>
</evidence>
<keyword evidence="3" id="KW-0235">DNA replication</keyword>
<dbReference type="Pfam" id="PF25005">
    <property type="entry name" value="PSF2_N"/>
    <property type="match status" value="1"/>
</dbReference>
<comment type="similarity">
    <text evidence="2">Belongs to the GINS2/PSF2 family.</text>
</comment>
<gene>
    <name evidence="7" type="ORF">M896_070460</name>
</gene>
<dbReference type="HOGENOM" id="CLU_078274_3_1_1"/>
<dbReference type="RefSeq" id="XP_014563520.1">
    <property type="nucleotide sequence ID" value="XM_014708034.1"/>
</dbReference>
<dbReference type="CDD" id="cd11712">
    <property type="entry name" value="GINS_A_psf2"/>
    <property type="match status" value="1"/>
</dbReference>
<evidence type="ECO:0000256" key="3">
    <source>
        <dbReference type="ARBA" id="ARBA00022705"/>
    </source>
</evidence>
<sequence>MGLSPEEIMHMAHGEMVEVEPTTSIPLLDLVERRYPECSPLEIVKYPFYVALLLKKQNMCRIRLPMYLQMESLQRILAEENEMVNEYSYVPAHFFSLAHVLLNNCYNTEDVEASKAMVEKIKEIRLRKTLQGIKCLDGSALNLNNITILEFNEIKELVLNAINTGKKIMNGYDK</sequence>
<dbReference type="CDD" id="cd21694">
    <property type="entry name" value="GINS_B_Psf2"/>
    <property type="match status" value="1"/>
</dbReference>